<name>A0A938XYV0_9ACTN</name>
<protein>
    <submittedName>
        <fullName evidence="1">EcsC family protein</fullName>
    </submittedName>
</protein>
<organism evidence="1 2">
    <name type="scientific">Nocardioides faecalis</name>
    <dbReference type="NCBI Taxonomy" id="2803858"/>
    <lineage>
        <taxon>Bacteria</taxon>
        <taxon>Bacillati</taxon>
        <taxon>Actinomycetota</taxon>
        <taxon>Actinomycetes</taxon>
        <taxon>Propionibacteriales</taxon>
        <taxon>Nocardioidaceae</taxon>
        <taxon>Nocardioides</taxon>
    </lineage>
</organism>
<comment type="caution">
    <text evidence="1">The sequence shown here is derived from an EMBL/GenBank/DDBJ whole genome shotgun (WGS) entry which is preliminary data.</text>
</comment>
<accession>A0A938XYV0</accession>
<proteinExistence type="predicted"/>
<evidence type="ECO:0000313" key="1">
    <source>
        <dbReference type="EMBL" id="MBM9458716.1"/>
    </source>
</evidence>
<sequence length="237" mass="24838">MAGSRKLSGLRRGLVGQAARQLAPKVTQAAPGLTHSFVREALHRAIAGIGPLAPAAQAAEAQLREQRHDVDRAVRELIQNHTAYASAEGLTTNLGGLVTAAFVAPASITGLALIQCRMVAGIAHLRGYDLADPRVRNAVLVTLLGDEGVRKLVKDKKLPAPPMAIATAPAHDPTLDRHVSSLLAGELIARVVGKRAVTTVGKRVPLVGGAVGAVSDGWATWRVGRYADAELLPLARR</sequence>
<dbReference type="EMBL" id="JAERTX010000001">
    <property type="protein sequence ID" value="MBM9458716.1"/>
    <property type="molecule type" value="Genomic_DNA"/>
</dbReference>
<dbReference type="Pfam" id="PF12787">
    <property type="entry name" value="EcsC"/>
    <property type="match status" value="1"/>
</dbReference>
<dbReference type="RefSeq" id="WP_205289990.1">
    <property type="nucleotide sequence ID" value="NZ_CP074406.1"/>
</dbReference>
<dbReference type="Proteomes" id="UP000663791">
    <property type="component" value="Unassembled WGS sequence"/>
</dbReference>
<dbReference type="InterPro" id="IPR024787">
    <property type="entry name" value="EcsC"/>
</dbReference>
<dbReference type="AlphaFoldDB" id="A0A938XYV0"/>
<reference evidence="1" key="1">
    <citation type="submission" date="2021-01" db="EMBL/GenBank/DDBJ databases">
        <title>Novel species in genus Nocardioides.</title>
        <authorList>
            <person name="Zhang G."/>
        </authorList>
    </citation>
    <scope>NUCLEOTIDE SEQUENCE</scope>
    <source>
        <strain evidence="1">Zg-536</strain>
    </source>
</reference>
<evidence type="ECO:0000313" key="2">
    <source>
        <dbReference type="Proteomes" id="UP000663791"/>
    </source>
</evidence>
<keyword evidence="2" id="KW-1185">Reference proteome</keyword>
<gene>
    <name evidence="1" type="ORF">JK386_02265</name>
</gene>